<evidence type="ECO:0000256" key="1">
    <source>
        <dbReference type="SAM" id="Phobius"/>
    </source>
</evidence>
<dbReference type="AlphaFoldDB" id="A0A6G4U313"/>
<protein>
    <submittedName>
        <fullName evidence="2">Uncharacterized protein</fullName>
    </submittedName>
</protein>
<keyword evidence="1" id="KW-1133">Transmembrane helix</keyword>
<name>A0A6G4U313_9ACTN</name>
<dbReference type="Proteomes" id="UP000481583">
    <property type="component" value="Unassembled WGS sequence"/>
</dbReference>
<accession>A0A6G4U313</accession>
<keyword evidence="3" id="KW-1185">Reference proteome</keyword>
<reference evidence="2 3" key="1">
    <citation type="submission" date="2020-02" db="EMBL/GenBank/DDBJ databases">
        <title>Whole-genome analyses of novel actinobacteria.</title>
        <authorList>
            <person name="Sahin N."/>
        </authorList>
    </citation>
    <scope>NUCLEOTIDE SEQUENCE [LARGE SCALE GENOMIC DNA]</scope>
    <source>
        <strain evidence="2 3">A7024</strain>
    </source>
</reference>
<comment type="caution">
    <text evidence="2">The sequence shown here is derived from an EMBL/GenBank/DDBJ whole genome shotgun (WGS) entry which is preliminary data.</text>
</comment>
<sequence length="218" mass="24062">MFEERRRRRAAKRVQPGDGRPLQRFRWWQLPGRALFHLPLVEADGRRAMYTVDVRHWQNQSSGDVKAHLYVDGRLHAVSKIPAAFPAPGGGRIEVAMSGFGMKRCHYVTADGAEHQLVPDPASAEGRRSRLDRDHPGLSRLIGFGSLMMLLIGAGLLVLQIVEPVSEIPPIASRIGSFESPIGLPLWGNITLGFAAALGSMERALRLRYSRLLDGAAN</sequence>
<feature type="transmembrane region" description="Helical" evidence="1">
    <location>
        <begin position="137"/>
        <end position="162"/>
    </location>
</feature>
<evidence type="ECO:0000313" key="2">
    <source>
        <dbReference type="EMBL" id="NGN65621.1"/>
    </source>
</evidence>
<dbReference type="EMBL" id="JAAKZV010000067">
    <property type="protein sequence ID" value="NGN65621.1"/>
    <property type="molecule type" value="Genomic_DNA"/>
</dbReference>
<feature type="transmembrane region" description="Helical" evidence="1">
    <location>
        <begin position="182"/>
        <end position="201"/>
    </location>
</feature>
<dbReference type="RefSeq" id="WP_165238212.1">
    <property type="nucleotide sequence ID" value="NZ_JAAKZV010000067.1"/>
</dbReference>
<keyword evidence="1" id="KW-0812">Transmembrane</keyword>
<gene>
    <name evidence="2" type="ORF">G5C51_17160</name>
</gene>
<evidence type="ECO:0000313" key="3">
    <source>
        <dbReference type="Proteomes" id="UP000481583"/>
    </source>
</evidence>
<organism evidence="2 3">
    <name type="scientific">Streptomyces coryli</name>
    <dbReference type="NCBI Taxonomy" id="1128680"/>
    <lineage>
        <taxon>Bacteria</taxon>
        <taxon>Bacillati</taxon>
        <taxon>Actinomycetota</taxon>
        <taxon>Actinomycetes</taxon>
        <taxon>Kitasatosporales</taxon>
        <taxon>Streptomycetaceae</taxon>
        <taxon>Streptomyces</taxon>
    </lineage>
</organism>
<proteinExistence type="predicted"/>
<keyword evidence="1" id="KW-0472">Membrane</keyword>